<dbReference type="PROSITE" id="PS50056">
    <property type="entry name" value="TYR_PHOSPHATASE_2"/>
    <property type="match status" value="1"/>
</dbReference>
<dbReference type="PANTHER" id="PTHR45948">
    <property type="entry name" value="DUAL SPECIFICITY PROTEIN PHOSPHATASE DDB_G0269404-RELATED"/>
    <property type="match status" value="1"/>
</dbReference>
<evidence type="ECO:0008006" key="9">
    <source>
        <dbReference type="Google" id="ProtNLM"/>
    </source>
</evidence>
<dbReference type="InterPro" id="IPR000387">
    <property type="entry name" value="Tyr_Pase_dom"/>
</dbReference>
<dbReference type="GO" id="GO:0004725">
    <property type="term" value="F:protein tyrosine phosphatase activity"/>
    <property type="evidence" value="ECO:0007669"/>
    <property type="project" value="TreeGrafter"/>
</dbReference>
<dbReference type="InterPro" id="IPR000340">
    <property type="entry name" value="Dual-sp_phosphatase_cat-dom"/>
</dbReference>
<evidence type="ECO:0000256" key="1">
    <source>
        <dbReference type="ARBA" id="ARBA00008601"/>
    </source>
</evidence>
<feature type="domain" description="Tyrosine specific protein phosphatases" evidence="7">
    <location>
        <begin position="98"/>
        <end position="168"/>
    </location>
</feature>
<evidence type="ECO:0000256" key="5">
    <source>
        <dbReference type="ARBA" id="ARBA00048336"/>
    </source>
</evidence>
<protein>
    <recommendedName>
        <fullName evidence="9">Tyrosine specific protein phosphatases domain-containing protein</fullName>
    </recommendedName>
</protein>
<dbReference type="PROSITE" id="PS50054">
    <property type="entry name" value="TYR_PHOSPHATASE_DUAL"/>
    <property type="match status" value="1"/>
</dbReference>
<comment type="similarity">
    <text evidence="1">Belongs to the protein-tyrosine phosphatase family. Non-receptor class dual specificity subfamily.</text>
</comment>
<sequence length="205" mass="24257">MSFSNFDNDFSKITQLSNNLFLSGAYPLEKVNDYNIKYILCCVKHEYVADVYNKIFSMYPYLVVIFLPYEDDVNQNLWMTNHNNVIINKYVNNNNDYNKIISLLQLYNKKPMIEIGYHFIDLAIKNNHHILVHCMAGISRSVSVITYYIMKKYNVDYNCAANFIKSKRFIANPNDSFKKQLQFYDKQRDNFGKNIANEIIKNFKV</sequence>
<feature type="domain" description="Tyrosine-protein phosphatase" evidence="6">
    <location>
        <begin position="12"/>
        <end position="190"/>
    </location>
</feature>
<dbReference type="GO" id="GO:0005829">
    <property type="term" value="C:cytosol"/>
    <property type="evidence" value="ECO:0007669"/>
    <property type="project" value="TreeGrafter"/>
</dbReference>
<keyword evidence="2" id="KW-0378">Hydrolase</keyword>
<dbReference type="AlphaFoldDB" id="A0A6C0LRS3"/>
<dbReference type="SMART" id="SM00195">
    <property type="entry name" value="DSPc"/>
    <property type="match status" value="1"/>
</dbReference>
<dbReference type="SUPFAM" id="SSF52799">
    <property type="entry name" value="(Phosphotyrosine protein) phosphatases II"/>
    <property type="match status" value="1"/>
</dbReference>
<evidence type="ECO:0000256" key="3">
    <source>
        <dbReference type="ARBA" id="ARBA00022912"/>
    </source>
</evidence>
<evidence type="ECO:0000313" key="8">
    <source>
        <dbReference type="EMBL" id="QHU33297.1"/>
    </source>
</evidence>
<name>A0A6C0LRS3_9ZZZZ</name>
<dbReference type="GO" id="GO:0007165">
    <property type="term" value="P:signal transduction"/>
    <property type="evidence" value="ECO:0007669"/>
    <property type="project" value="TreeGrafter"/>
</dbReference>
<proteinExistence type="inferred from homology"/>
<comment type="catalytic activity">
    <reaction evidence="5">
        <text>O-phospho-L-threonyl-[protein] + H2O = L-threonyl-[protein] + phosphate</text>
        <dbReference type="Rhea" id="RHEA:47004"/>
        <dbReference type="Rhea" id="RHEA-COMP:11060"/>
        <dbReference type="Rhea" id="RHEA-COMP:11605"/>
        <dbReference type="ChEBI" id="CHEBI:15377"/>
        <dbReference type="ChEBI" id="CHEBI:30013"/>
        <dbReference type="ChEBI" id="CHEBI:43474"/>
        <dbReference type="ChEBI" id="CHEBI:61977"/>
        <dbReference type="EC" id="3.1.3.16"/>
    </reaction>
</comment>
<dbReference type="CDD" id="cd14498">
    <property type="entry name" value="DSP"/>
    <property type="match status" value="1"/>
</dbReference>
<reference evidence="8" key="1">
    <citation type="journal article" date="2020" name="Nature">
        <title>Giant virus diversity and host interactions through global metagenomics.</title>
        <authorList>
            <person name="Schulz F."/>
            <person name="Roux S."/>
            <person name="Paez-Espino D."/>
            <person name="Jungbluth S."/>
            <person name="Walsh D.A."/>
            <person name="Denef V.J."/>
            <person name="McMahon K.D."/>
            <person name="Konstantinidis K.T."/>
            <person name="Eloe-Fadrosh E.A."/>
            <person name="Kyrpides N.C."/>
            <person name="Woyke T."/>
        </authorList>
    </citation>
    <scope>NUCLEOTIDE SEQUENCE</scope>
    <source>
        <strain evidence="8">GVMAG-S-1014582-52</strain>
    </source>
</reference>
<evidence type="ECO:0000256" key="2">
    <source>
        <dbReference type="ARBA" id="ARBA00022801"/>
    </source>
</evidence>
<dbReference type="GO" id="GO:0004722">
    <property type="term" value="F:protein serine/threonine phosphatase activity"/>
    <property type="evidence" value="ECO:0007669"/>
    <property type="project" value="UniProtKB-EC"/>
</dbReference>
<dbReference type="PANTHER" id="PTHR45948:SF2">
    <property type="entry name" value="DUAL SPECIFICITY PROTEIN PHOSPHATASE"/>
    <property type="match status" value="1"/>
</dbReference>
<evidence type="ECO:0000259" key="7">
    <source>
        <dbReference type="PROSITE" id="PS50056"/>
    </source>
</evidence>
<evidence type="ECO:0000259" key="6">
    <source>
        <dbReference type="PROSITE" id="PS50054"/>
    </source>
</evidence>
<dbReference type="InterPro" id="IPR029021">
    <property type="entry name" value="Prot-tyrosine_phosphatase-like"/>
</dbReference>
<dbReference type="InterPro" id="IPR020422">
    <property type="entry name" value="TYR_PHOSPHATASE_DUAL_dom"/>
</dbReference>
<evidence type="ECO:0000256" key="4">
    <source>
        <dbReference type="ARBA" id="ARBA00047761"/>
    </source>
</evidence>
<dbReference type="EMBL" id="MN740556">
    <property type="protein sequence ID" value="QHU33297.1"/>
    <property type="molecule type" value="Genomic_DNA"/>
</dbReference>
<dbReference type="Gene3D" id="3.90.190.10">
    <property type="entry name" value="Protein tyrosine phosphatase superfamily"/>
    <property type="match status" value="1"/>
</dbReference>
<keyword evidence="3" id="KW-0904">Protein phosphatase</keyword>
<dbReference type="Pfam" id="PF00782">
    <property type="entry name" value="DSPc"/>
    <property type="match status" value="1"/>
</dbReference>
<organism evidence="8">
    <name type="scientific">viral metagenome</name>
    <dbReference type="NCBI Taxonomy" id="1070528"/>
    <lineage>
        <taxon>unclassified sequences</taxon>
        <taxon>metagenomes</taxon>
        <taxon>organismal metagenomes</taxon>
    </lineage>
</organism>
<comment type="catalytic activity">
    <reaction evidence="4">
        <text>O-phospho-L-seryl-[protein] + H2O = L-seryl-[protein] + phosphate</text>
        <dbReference type="Rhea" id="RHEA:20629"/>
        <dbReference type="Rhea" id="RHEA-COMP:9863"/>
        <dbReference type="Rhea" id="RHEA-COMP:11604"/>
        <dbReference type="ChEBI" id="CHEBI:15377"/>
        <dbReference type="ChEBI" id="CHEBI:29999"/>
        <dbReference type="ChEBI" id="CHEBI:43474"/>
        <dbReference type="ChEBI" id="CHEBI:83421"/>
        <dbReference type="EC" id="3.1.3.16"/>
    </reaction>
</comment>
<accession>A0A6C0LRS3</accession>